<organism evidence="1">
    <name type="scientific">Sinorhizobium medicae</name>
    <dbReference type="NCBI Taxonomy" id="110321"/>
    <lineage>
        <taxon>Bacteria</taxon>
        <taxon>Pseudomonadati</taxon>
        <taxon>Pseudomonadota</taxon>
        <taxon>Alphaproteobacteria</taxon>
        <taxon>Hyphomicrobiales</taxon>
        <taxon>Rhizobiaceae</taxon>
        <taxon>Sinorhizobium/Ensifer group</taxon>
        <taxon>Sinorhizobium</taxon>
    </lineage>
</organism>
<evidence type="ECO:0000313" key="1">
    <source>
        <dbReference type="EMBL" id="VTZ58929.1"/>
    </source>
</evidence>
<dbReference type="EMBL" id="CABFNB010000001">
    <property type="protein sequence ID" value="VTZ58929.1"/>
    <property type="molecule type" value="Genomic_DNA"/>
</dbReference>
<gene>
    <name evidence="1" type="ORF">EMEDMD4_10105</name>
</gene>
<dbReference type="AlphaFoldDB" id="A0A508WTE2"/>
<sequence length="175" mass="19843">MPSSDHGREIAVRCHARFGLAAILGRQDAEHVLPRDYLVAAGIPAFGLLRRHGSLHSLRSRWSWNRSARQRIRIAINGNAIISFRTPQLIFEHAAARIPPNARKLPRTYDIPAQRRISQITGLVNRLIGYAAHPSHSRRLPSQWLYVAAGSFHPPESCAKQQPIISRIRHVRIRK</sequence>
<name>A0A508WTE2_9HYPH</name>
<proteinExistence type="predicted"/>
<dbReference type="Proteomes" id="UP000507954">
    <property type="component" value="Unassembled WGS sequence"/>
</dbReference>
<protein>
    <submittedName>
        <fullName evidence="1">Uncharacterized protein</fullName>
    </submittedName>
</protein>
<accession>A0A508WTE2</accession>
<reference evidence="1" key="1">
    <citation type="submission" date="2019-06" db="EMBL/GenBank/DDBJ databases">
        <authorList>
            <person name="Le Quere A."/>
            <person name="Colella S."/>
        </authorList>
    </citation>
    <scope>NUCLEOTIDE SEQUENCE</scope>
    <source>
        <strain evidence="1">EmedicaeMD41</strain>
    </source>
</reference>